<protein>
    <recommendedName>
        <fullName evidence="3">Scramblase</fullName>
    </recommendedName>
</protein>
<dbReference type="Proteomes" id="UP000067689">
    <property type="component" value="Chromosome"/>
</dbReference>
<evidence type="ECO:0008006" key="3">
    <source>
        <dbReference type="Google" id="ProtNLM"/>
    </source>
</evidence>
<accession>A0A0U4DAR4</accession>
<evidence type="ECO:0000313" key="1">
    <source>
        <dbReference type="EMBL" id="ALX05234.1"/>
    </source>
</evidence>
<keyword evidence="2" id="KW-1185">Reference proteome</keyword>
<dbReference type="PATRIC" id="fig|2041.4.peg.2347"/>
<dbReference type="OrthoDB" id="572274at2"/>
<name>A0A0U4DAR4_9ACTN</name>
<dbReference type="KEGG" id="aer:AERYTH_11230"/>
<dbReference type="AlphaFoldDB" id="A0A0U4DAR4"/>
<gene>
    <name evidence="1" type="ORF">AERYTH_11230</name>
</gene>
<dbReference type="STRING" id="2041.AERYTH_11230"/>
<organism evidence="1 2">
    <name type="scientific">Aeromicrobium erythreum</name>
    <dbReference type="NCBI Taxonomy" id="2041"/>
    <lineage>
        <taxon>Bacteria</taxon>
        <taxon>Bacillati</taxon>
        <taxon>Actinomycetota</taxon>
        <taxon>Actinomycetes</taxon>
        <taxon>Propionibacteriales</taxon>
        <taxon>Nocardioidaceae</taxon>
        <taxon>Aeromicrobium</taxon>
    </lineage>
</organism>
<sequence length="194" mass="21215">MPDQPDTTVDVQHVPAFLVRERPALRAERHEVLDPTGATLAFAERRRSWGPGATTMFHTDEARTRETFRSEVRGRPSLGARHVVVAADGRPLGSFRKQAARSLVRTTFVLEAEGLAGTAQERSGFLALERRLSSDTPTRRIAVDVIDDVTGQPLLSVARAPGERSTYAVDVPDPRVDVRLAAAFVVGLLGMIDH</sequence>
<evidence type="ECO:0000313" key="2">
    <source>
        <dbReference type="Proteomes" id="UP000067689"/>
    </source>
</evidence>
<reference evidence="1 2" key="1">
    <citation type="journal article" date="1991" name="Int. J. Syst. Bacteriol.">
        <title>Description of the erythromycin-producing bacterium Arthrobacter sp. strain NRRL B-3381 as Aeromicrobium erythreum gen. nov., sp. nov.</title>
        <authorList>
            <person name="Miller E.S."/>
            <person name="Woese C.R."/>
            <person name="Brenner S."/>
        </authorList>
    </citation>
    <scope>NUCLEOTIDE SEQUENCE [LARGE SCALE GENOMIC DNA]</scope>
    <source>
        <strain evidence="1 2">AR18</strain>
    </source>
</reference>
<proteinExistence type="predicted"/>
<dbReference type="RefSeq" id="WP_067858600.1">
    <property type="nucleotide sequence ID" value="NZ_CP011502.1"/>
</dbReference>
<dbReference type="EMBL" id="CP011502">
    <property type="protein sequence ID" value="ALX05234.1"/>
    <property type="molecule type" value="Genomic_DNA"/>
</dbReference>